<name>G0N4I8_CAEBE</name>
<evidence type="ECO:0000256" key="1">
    <source>
        <dbReference type="SAM" id="SignalP"/>
    </source>
</evidence>
<sequence>MKAIAFFILLAVMLQLGEAGSAYCETVGKTECDMRCQRFCGLELGCMRKCEKMWCDCSEKFVGDQNNDCNKLQDCPKKSNTTPPTQKNG</sequence>
<protein>
    <recommendedName>
        <fullName evidence="4">TIL domain-containing protein</fullName>
    </recommendedName>
</protein>
<dbReference type="AlphaFoldDB" id="G0N4I8"/>
<dbReference type="InParanoid" id="G0N4I8"/>
<keyword evidence="1" id="KW-0732">Signal</keyword>
<reference evidence="3" key="1">
    <citation type="submission" date="2011-07" db="EMBL/GenBank/DDBJ databases">
        <authorList>
            <consortium name="Caenorhabditis brenneri Sequencing and Analysis Consortium"/>
            <person name="Wilson R.K."/>
        </authorList>
    </citation>
    <scope>NUCLEOTIDE SEQUENCE [LARGE SCALE GENOMIC DNA]</scope>
    <source>
        <strain evidence="3">PB2801</strain>
    </source>
</reference>
<evidence type="ECO:0000313" key="3">
    <source>
        <dbReference type="Proteomes" id="UP000008068"/>
    </source>
</evidence>
<keyword evidence="3" id="KW-1185">Reference proteome</keyword>
<dbReference type="EMBL" id="GL379837">
    <property type="protein sequence ID" value="EGT52535.1"/>
    <property type="molecule type" value="Genomic_DNA"/>
</dbReference>
<proteinExistence type="predicted"/>
<feature type="chain" id="PRO_5003405118" description="TIL domain-containing protein" evidence="1">
    <location>
        <begin position="20"/>
        <end position="89"/>
    </location>
</feature>
<feature type="signal peptide" evidence="1">
    <location>
        <begin position="1"/>
        <end position="19"/>
    </location>
</feature>
<evidence type="ECO:0008006" key="4">
    <source>
        <dbReference type="Google" id="ProtNLM"/>
    </source>
</evidence>
<dbReference type="Proteomes" id="UP000008068">
    <property type="component" value="Unassembled WGS sequence"/>
</dbReference>
<evidence type="ECO:0000313" key="2">
    <source>
        <dbReference type="EMBL" id="EGT52535.1"/>
    </source>
</evidence>
<accession>G0N4I8</accession>
<organism evidence="3">
    <name type="scientific">Caenorhabditis brenneri</name>
    <name type="common">Nematode worm</name>
    <dbReference type="NCBI Taxonomy" id="135651"/>
    <lineage>
        <taxon>Eukaryota</taxon>
        <taxon>Metazoa</taxon>
        <taxon>Ecdysozoa</taxon>
        <taxon>Nematoda</taxon>
        <taxon>Chromadorea</taxon>
        <taxon>Rhabditida</taxon>
        <taxon>Rhabditina</taxon>
        <taxon>Rhabditomorpha</taxon>
        <taxon>Rhabditoidea</taxon>
        <taxon>Rhabditidae</taxon>
        <taxon>Peloderinae</taxon>
        <taxon>Caenorhabditis</taxon>
    </lineage>
</organism>
<gene>
    <name evidence="2" type="ORF">CAEBREN_18570</name>
</gene>
<dbReference type="HOGENOM" id="CLU_2456775_0_0_1"/>